<reference evidence="1" key="2">
    <citation type="submission" date="2020-11" db="EMBL/GenBank/DDBJ databases">
        <authorList>
            <person name="McCartney M.A."/>
            <person name="Auch B."/>
            <person name="Kono T."/>
            <person name="Mallez S."/>
            <person name="Becker A."/>
            <person name="Gohl D.M."/>
            <person name="Silverstein K.A.T."/>
            <person name="Koren S."/>
            <person name="Bechman K.B."/>
            <person name="Herman A."/>
            <person name="Abrahante J.E."/>
            <person name="Garbe J."/>
        </authorList>
    </citation>
    <scope>NUCLEOTIDE SEQUENCE</scope>
    <source>
        <strain evidence="1">Duluth1</strain>
        <tissue evidence="1">Whole animal</tissue>
    </source>
</reference>
<name>A0A9D4RHI9_DREPO</name>
<evidence type="ECO:0000313" key="1">
    <source>
        <dbReference type="EMBL" id="KAH3866747.1"/>
    </source>
</evidence>
<dbReference type="Proteomes" id="UP000828390">
    <property type="component" value="Unassembled WGS sequence"/>
</dbReference>
<proteinExistence type="predicted"/>
<evidence type="ECO:0000313" key="2">
    <source>
        <dbReference type="Proteomes" id="UP000828390"/>
    </source>
</evidence>
<sequence length="63" mass="6941">MDPQEDEQEESRWVHEVKKAPTPDVVSGMEVDKLTQVVEQLLDAVELLSNSFGSLGVDPCDGL</sequence>
<reference evidence="1" key="1">
    <citation type="journal article" date="2019" name="bioRxiv">
        <title>The Genome of the Zebra Mussel, Dreissena polymorpha: A Resource for Invasive Species Research.</title>
        <authorList>
            <person name="McCartney M.A."/>
            <person name="Auch B."/>
            <person name="Kono T."/>
            <person name="Mallez S."/>
            <person name="Zhang Y."/>
            <person name="Obille A."/>
            <person name="Becker A."/>
            <person name="Abrahante J.E."/>
            <person name="Garbe J."/>
            <person name="Badalamenti J.P."/>
            <person name="Herman A."/>
            <person name="Mangelson H."/>
            <person name="Liachko I."/>
            <person name="Sullivan S."/>
            <person name="Sone E.D."/>
            <person name="Koren S."/>
            <person name="Silverstein K.A.T."/>
            <person name="Beckman K.B."/>
            <person name="Gohl D.M."/>
        </authorList>
    </citation>
    <scope>NUCLEOTIDE SEQUENCE</scope>
    <source>
        <strain evidence="1">Duluth1</strain>
        <tissue evidence="1">Whole animal</tissue>
    </source>
</reference>
<dbReference type="AlphaFoldDB" id="A0A9D4RHI9"/>
<protein>
    <submittedName>
        <fullName evidence="1">Uncharacterized protein</fullName>
    </submittedName>
</protein>
<accession>A0A9D4RHI9</accession>
<gene>
    <name evidence="1" type="ORF">DPMN_029846</name>
</gene>
<dbReference type="EMBL" id="JAIWYP010000002">
    <property type="protein sequence ID" value="KAH3866747.1"/>
    <property type="molecule type" value="Genomic_DNA"/>
</dbReference>
<organism evidence="1 2">
    <name type="scientific">Dreissena polymorpha</name>
    <name type="common">Zebra mussel</name>
    <name type="synonym">Mytilus polymorpha</name>
    <dbReference type="NCBI Taxonomy" id="45954"/>
    <lineage>
        <taxon>Eukaryota</taxon>
        <taxon>Metazoa</taxon>
        <taxon>Spiralia</taxon>
        <taxon>Lophotrochozoa</taxon>
        <taxon>Mollusca</taxon>
        <taxon>Bivalvia</taxon>
        <taxon>Autobranchia</taxon>
        <taxon>Heteroconchia</taxon>
        <taxon>Euheterodonta</taxon>
        <taxon>Imparidentia</taxon>
        <taxon>Neoheterodontei</taxon>
        <taxon>Myida</taxon>
        <taxon>Dreissenoidea</taxon>
        <taxon>Dreissenidae</taxon>
        <taxon>Dreissena</taxon>
    </lineage>
</organism>
<keyword evidence="2" id="KW-1185">Reference proteome</keyword>
<comment type="caution">
    <text evidence="1">The sequence shown here is derived from an EMBL/GenBank/DDBJ whole genome shotgun (WGS) entry which is preliminary data.</text>
</comment>